<evidence type="ECO:0000313" key="2">
    <source>
        <dbReference type="EMBL" id="EDQ48274.1"/>
    </source>
</evidence>
<organism>
    <name type="scientific">Physcomitrium patens</name>
    <name type="common">Spreading-leaved earth moss</name>
    <name type="synonym">Physcomitrella patens</name>
    <dbReference type="NCBI Taxonomy" id="3218"/>
    <lineage>
        <taxon>Eukaryota</taxon>
        <taxon>Viridiplantae</taxon>
        <taxon>Streptophyta</taxon>
        <taxon>Embryophyta</taxon>
        <taxon>Bryophyta</taxon>
        <taxon>Bryophytina</taxon>
        <taxon>Bryopsida</taxon>
        <taxon>Funariidae</taxon>
        <taxon>Funariales</taxon>
        <taxon>Funariaceae</taxon>
        <taxon>Physcomitrium</taxon>
    </lineage>
</organism>
<gene>
    <name evidence="2" type="ORF">PHYPADRAFT_104042</name>
</gene>
<feature type="compositionally biased region" description="Basic and acidic residues" evidence="1">
    <location>
        <begin position="138"/>
        <end position="149"/>
    </location>
</feature>
<dbReference type="HOGENOM" id="CLU_1623264_0_0_1"/>
<evidence type="ECO:0000256" key="1">
    <source>
        <dbReference type="SAM" id="MobiDB-lite"/>
    </source>
</evidence>
<feature type="compositionally biased region" description="Polar residues" evidence="1">
    <location>
        <begin position="53"/>
        <end position="66"/>
    </location>
</feature>
<feature type="region of interest" description="Disordered" evidence="1">
    <location>
        <begin position="43"/>
        <end position="99"/>
    </location>
</feature>
<sequence>MEDKSVLKRKRSIGKAILSFCLAIMLVLQTVAFSAAAFAESAPDNSGAEVVSESGSPSTNEPSSGSDVEIVPNDSETEVVSEPGSPDATEPPVTEAVYGAPEGVMPLAAGPTDKTGLFMGKNAPFPLTVTQGGPSIKPRTDPGYDENVDKINGRQTFTLTSDSL</sequence>
<dbReference type="AlphaFoldDB" id="A9U7S9"/>
<accession>A9U7S9</accession>
<name>A9U7S9_PHYPA</name>
<reference evidence="2" key="1">
    <citation type="journal article" date="2008" name="Science">
        <title>The Physcomitrella genome reveals evolutionary insights into the conquest of land by plants.</title>
        <authorList>
            <person name="Rensing S."/>
            <person name="Lang D."/>
            <person name="Zimmer A."/>
            <person name="Terry A."/>
            <person name="Salamov A."/>
            <person name="Shapiro H."/>
            <person name="Nishiyama T."/>
            <person name="Perroud P.-F."/>
            <person name="Lindquist E."/>
            <person name="Kamisugi Y."/>
            <person name="Tanahashi T."/>
            <person name="Sakakibara K."/>
            <person name="Fujita T."/>
            <person name="Oishi K."/>
            <person name="Shin-I T."/>
            <person name="Kuroki Y."/>
            <person name="Toyoda A."/>
            <person name="Suzuki Y."/>
            <person name="Hashimoto A."/>
            <person name="Yamaguchi K."/>
            <person name="Sugano A."/>
            <person name="Kohara Y."/>
            <person name="Fujiyama A."/>
            <person name="Anterola A."/>
            <person name="Aoki S."/>
            <person name="Ashton N."/>
            <person name="Barbazuk W.B."/>
            <person name="Barker E."/>
            <person name="Bennetzen J."/>
            <person name="Bezanilla M."/>
            <person name="Blankenship R."/>
            <person name="Cho S.H."/>
            <person name="Dutcher S."/>
            <person name="Estelle M."/>
            <person name="Fawcett J.A."/>
            <person name="Gundlach H."/>
            <person name="Hanada K."/>
            <person name="Heyl A."/>
            <person name="Hicks K.A."/>
            <person name="Hugh J."/>
            <person name="Lohr M."/>
            <person name="Mayer K."/>
            <person name="Melkozernov A."/>
            <person name="Murata T."/>
            <person name="Nelson D."/>
            <person name="Pils B."/>
            <person name="Prigge M."/>
            <person name="Reiss B."/>
            <person name="Renner T."/>
            <person name="Rombauts S."/>
            <person name="Rushton P."/>
            <person name="Sanderfoot A."/>
            <person name="Schween G."/>
            <person name="Shiu S.-H."/>
            <person name="Stueber K."/>
            <person name="Theodoulou F.L."/>
            <person name="Tu H."/>
            <person name="Van de Peer Y."/>
            <person name="Verrier P.J."/>
            <person name="Waters E."/>
            <person name="Wood A."/>
            <person name="Yang L."/>
            <person name="Cove D."/>
            <person name="Cuming A."/>
            <person name="Hasebe M."/>
            <person name="Lucas S."/>
            <person name="Mishler D.B."/>
            <person name="Reski R."/>
            <person name="Grigoriev I."/>
            <person name="Quatrano R.S."/>
            <person name="Boore J.L."/>
        </authorList>
    </citation>
    <scope>NUCLEOTIDE SEQUENCE [LARGE SCALE GENOMIC DNA]</scope>
</reference>
<feature type="region of interest" description="Disordered" evidence="1">
    <location>
        <begin position="129"/>
        <end position="149"/>
    </location>
</feature>
<proteinExistence type="predicted"/>
<feature type="non-terminal residue" evidence="2">
    <location>
        <position position="164"/>
    </location>
</feature>
<protein>
    <submittedName>
        <fullName evidence="2">Predicted protein</fullName>
    </submittedName>
</protein>
<dbReference type="EMBL" id="DS546641">
    <property type="protein sequence ID" value="EDQ48274.1"/>
    <property type="molecule type" value="Genomic_DNA"/>
</dbReference>